<dbReference type="Proteomes" id="UP000186817">
    <property type="component" value="Unassembled WGS sequence"/>
</dbReference>
<name>A0A1Q9BS69_SYMMI</name>
<gene>
    <name evidence="2" type="ORF">AK812_SmicGene47262</name>
</gene>
<evidence type="ECO:0000256" key="1">
    <source>
        <dbReference type="SAM" id="MobiDB-lite"/>
    </source>
</evidence>
<comment type="caution">
    <text evidence="2">The sequence shown here is derived from an EMBL/GenBank/DDBJ whole genome shotgun (WGS) entry which is preliminary data.</text>
</comment>
<evidence type="ECO:0000313" key="2">
    <source>
        <dbReference type="EMBL" id="OLP73484.1"/>
    </source>
</evidence>
<protein>
    <submittedName>
        <fullName evidence="2">Uncharacterized protein</fullName>
    </submittedName>
</protein>
<dbReference type="EMBL" id="LSRX01005386">
    <property type="protein sequence ID" value="OLP73484.1"/>
    <property type="molecule type" value="Genomic_DNA"/>
</dbReference>
<organism evidence="2 3">
    <name type="scientific">Symbiodinium microadriaticum</name>
    <name type="common">Dinoflagellate</name>
    <name type="synonym">Zooxanthella microadriatica</name>
    <dbReference type="NCBI Taxonomy" id="2951"/>
    <lineage>
        <taxon>Eukaryota</taxon>
        <taxon>Sar</taxon>
        <taxon>Alveolata</taxon>
        <taxon>Dinophyceae</taxon>
        <taxon>Suessiales</taxon>
        <taxon>Symbiodiniaceae</taxon>
        <taxon>Symbiodinium</taxon>
    </lineage>
</organism>
<feature type="region of interest" description="Disordered" evidence="1">
    <location>
        <begin position="1"/>
        <end position="26"/>
    </location>
</feature>
<evidence type="ECO:0000313" key="3">
    <source>
        <dbReference type="Proteomes" id="UP000186817"/>
    </source>
</evidence>
<dbReference type="AlphaFoldDB" id="A0A1Q9BS69"/>
<accession>A0A1Q9BS69</accession>
<sequence>MQSSKSQGCRGYDVPSFGAEPQRHPPLRRLRRQRSAAAVLRSIHGSSFPESFHGLCPAAILHAP</sequence>
<reference evidence="2 3" key="1">
    <citation type="submission" date="2016-02" db="EMBL/GenBank/DDBJ databases">
        <title>Genome analysis of coral dinoflagellate symbionts highlights evolutionary adaptations to a symbiotic lifestyle.</title>
        <authorList>
            <person name="Aranda M."/>
            <person name="Li Y."/>
            <person name="Liew Y.J."/>
            <person name="Baumgarten S."/>
            <person name="Simakov O."/>
            <person name="Wilson M."/>
            <person name="Piel J."/>
            <person name="Ashoor H."/>
            <person name="Bougouffa S."/>
            <person name="Bajic V.B."/>
            <person name="Ryu T."/>
            <person name="Ravasi T."/>
            <person name="Bayer T."/>
            <person name="Micklem G."/>
            <person name="Kim H."/>
            <person name="Bhak J."/>
            <person name="Lajeunesse T.C."/>
            <person name="Voolstra C.R."/>
        </authorList>
    </citation>
    <scope>NUCLEOTIDE SEQUENCE [LARGE SCALE GENOMIC DNA]</scope>
    <source>
        <strain evidence="2 3">CCMP2467</strain>
    </source>
</reference>
<feature type="non-terminal residue" evidence="2">
    <location>
        <position position="64"/>
    </location>
</feature>
<keyword evidence="3" id="KW-1185">Reference proteome</keyword>
<proteinExistence type="predicted"/>